<dbReference type="Proteomes" id="UP000007437">
    <property type="component" value="Chromosome"/>
</dbReference>
<dbReference type="EMBL" id="FR687359">
    <property type="protein sequence ID" value="CBW75659.1"/>
    <property type="molecule type" value="Genomic_DNA"/>
</dbReference>
<dbReference type="Gene3D" id="3.40.50.1820">
    <property type="entry name" value="alpha/beta hydrolase"/>
    <property type="match status" value="1"/>
</dbReference>
<dbReference type="STRING" id="882378.RBRH_02545"/>
<evidence type="ECO:0000313" key="2">
    <source>
        <dbReference type="Proteomes" id="UP000007437"/>
    </source>
</evidence>
<dbReference type="eggNOG" id="COG1075">
    <property type="taxonomic scope" value="Bacteria"/>
</dbReference>
<dbReference type="AlphaFoldDB" id="E5ASS7"/>
<protein>
    <recommendedName>
        <fullName evidence="3">Alpha/beta hydrolase</fullName>
    </recommendedName>
</protein>
<reference evidence="1 2" key="1">
    <citation type="journal article" date="2011" name="J. Bacteriol.">
        <title>Complete genome sequence of Burkholderia rhizoxinica, an endosymbiont of Rhizopus microsporus.</title>
        <authorList>
            <person name="Lackner G."/>
            <person name="Moebius N."/>
            <person name="Partida-Martinez L."/>
            <person name="Hertweck C."/>
        </authorList>
    </citation>
    <scope>NUCLEOTIDE SEQUENCE [LARGE SCALE GENOMIC DNA]</scope>
    <source>
        <strain evidence="2">DSM 19002 / CIP 109453 / HKI 454</strain>
    </source>
</reference>
<accession>E5ASS7</accession>
<dbReference type="HOGENOM" id="CLU_867860_0_0_4"/>
<dbReference type="SUPFAM" id="SSF53474">
    <property type="entry name" value="alpha/beta-Hydrolases"/>
    <property type="match status" value="1"/>
</dbReference>
<gene>
    <name evidence="1" type="ordered locus">RBRH_02545</name>
</gene>
<sequence length="324" mass="35950">MTRWMMRKAYEIQSGQQRKARRAQVEPSQDELDSSARLVSWLDIDPERPFKGAEAISKRLYNGSQEIHTTNLEIGHDKSIPKDKKEAVSEATQEQMTYGLLNFLRKMPYLNRPPNFIGSSEQSNNGIETILVHGTFNATAAEVGWTSPNGKYADIVREKFGGKVSALQWSGKNHRLARIEAAQTLARKIDENTRAGIITNVIAHSHGGNVAFEAIKLTQGHIEQLVTLGTPIRGDHLPPTEKLRETVEHYIHISGGKDTVAPKGGLDFVTPFKDNFFQKMGLNKAKIKNSLADTELHVADATHSELHSKAVLGLLTAITQATRL</sequence>
<evidence type="ECO:0000313" key="1">
    <source>
        <dbReference type="EMBL" id="CBW75659.1"/>
    </source>
</evidence>
<evidence type="ECO:0008006" key="3">
    <source>
        <dbReference type="Google" id="ProtNLM"/>
    </source>
</evidence>
<name>E5ASS7_MYCRK</name>
<dbReference type="KEGG" id="brh:RBRH_02545"/>
<dbReference type="InterPro" id="IPR029058">
    <property type="entry name" value="AB_hydrolase_fold"/>
</dbReference>
<proteinExistence type="predicted"/>
<organism evidence="1 2">
    <name type="scientific">Mycetohabitans rhizoxinica (strain DSM 19002 / CIP 109453 / HKI 454)</name>
    <name type="common">Paraburkholderia rhizoxinica</name>
    <dbReference type="NCBI Taxonomy" id="882378"/>
    <lineage>
        <taxon>Bacteria</taxon>
        <taxon>Pseudomonadati</taxon>
        <taxon>Pseudomonadota</taxon>
        <taxon>Betaproteobacteria</taxon>
        <taxon>Burkholderiales</taxon>
        <taxon>Burkholderiaceae</taxon>
        <taxon>Mycetohabitans</taxon>
    </lineage>
</organism>